<evidence type="ECO:0000256" key="1">
    <source>
        <dbReference type="SAM" id="SignalP"/>
    </source>
</evidence>
<evidence type="ECO:0000259" key="2">
    <source>
        <dbReference type="Pfam" id="PF13360"/>
    </source>
</evidence>
<feature type="chain" id="PRO_5021896960" evidence="1">
    <location>
        <begin position="25"/>
        <end position="442"/>
    </location>
</feature>
<sequence precursor="true">MFSGRLLRILVLLLLMFAASRVAAEDWLQFRGPSGNGCATAKNLPESWGGFIAPAWQTNIPGNGWSSPIIVGDRIWLTSAEQTALTAKQREAKLATNPILTQDFQTHSAVTLFASELDLSTGKILRAIELFTANDPAPIHAQNSYASPTPACDGERLYCHFGSLGTVCLNIQSGQVLWKTQLSVDDITGPGGSPILYQNTLLLACDGTDQQFVIALDKLTGKPVWKTSRPPIAAADNKHKRGFSTPLVITFNGQEQLISVGAQWVCSYNPTTGKEIWRSSFGAGHAVVPRPVYQDGLVYICTGFMKPELWAIKVDGTGDVTNSHLEWSVDSQVPELSSPLVAGGELYFVSSKGVASCLDAKTGDEVWKHRLSGNFAASPILADDKLYFTSQEGVTYVLKPGRKFEEISTNHLFGQVQASPAIAGDSLLLRTQSQLFRLRNPQ</sequence>
<dbReference type="Pfam" id="PF13360">
    <property type="entry name" value="PQQ_2"/>
    <property type="match status" value="2"/>
</dbReference>
<dbReference type="InterPro" id="IPR011047">
    <property type="entry name" value="Quinoprotein_ADH-like_sf"/>
</dbReference>
<feature type="signal peptide" evidence="1">
    <location>
        <begin position="1"/>
        <end position="24"/>
    </location>
</feature>
<dbReference type="OrthoDB" id="244732at2"/>
<keyword evidence="3" id="KW-0808">Transferase</keyword>
<dbReference type="InterPro" id="IPR015943">
    <property type="entry name" value="WD40/YVTN_repeat-like_dom_sf"/>
</dbReference>
<feature type="domain" description="Pyrrolo-quinoline quinone repeat" evidence="2">
    <location>
        <begin position="212"/>
        <end position="437"/>
    </location>
</feature>
<proteinExistence type="predicted"/>
<dbReference type="Proteomes" id="UP000315017">
    <property type="component" value="Chromosome"/>
</dbReference>
<dbReference type="EMBL" id="CP036274">
    <property type="protein sequence ID" value="QDU30297.1"/>
    <property type="molecule type" value="Genomic_DNA"/>
</dbReference>
<dbReference type="AlphaFoldDB" id="A0A517YJ91"/>
<organism evidence="3 4">
    <name type="scientific">Anatilimnocola aggregata</name>
    <dbReference type="NCBI Taxonomy" id="2528021"/>
    <lineage>
        <taxon>Bacteria</taxon>
        <taxon>Pseudomonadati</taxon>
        <taxon>Planctomycetota</taxon>
        <taxon>Planctomycetia</taxon>
        <taxon>Pirellulales</taxon>
        <taxon>Pirellulaceae</taxon>
        <taxon>Anatilimnocola</taxon>
    </lineage>
</organism>
<dbReference type="KEGG" id="aagg:ETAA8_54170"/>
<dbReference type="PANTHER" id="PTHR34512">
    <property type="entry name" value="CELL SURFACE PROTEIN"/>
    <property type="match status" value="1"/>
</dbReference>
<dbReference type="PANTHER" id="PTHR34512:SF30">
    <property type="entry name" value="OUTER MEMBRANE PROTEIN ASSEMBLY FACTOR BAMB"/>
    <property type="match status" value="1"/>
</dbReference>
<protein>
    <submittedName>
        <fullName evidence="3">Serine/threonine-protein kinase AfsK</fullName>
        <ecNumber evidence="3">2.7.11.1</ecNumber>
    </submittedName>
</protein>
<dbReference type="SUPFAM" id="SSF50998">
    <property type="entry name" value="Quinoprotein alcohol dehydrogenase-like"/>
    <property type="match status" value="1"/>
</dbReference>
<dbReference type="GO" id="GO:0004674">
    <property type="term" value="F:protein serine/threonine kinase activity"/>
    <property type="evidence" value="ECO:0007669"/>
    <property type="project" value="UniProtKB-EC"/>
</dbReference>
<dbReference type="EC" id="2.7.11.1" evidence="3"/>
<keyword evidence="4" id="KW-1185">Reference proteome</keyword>
<feature type="domain" description="Pyrrolo-quinoline quinone repeat" evidence="2">
    <location>
        <begin position="55"/>
        <end position="188"/>
    </location>
</feature>
<dbReference type="Gene3D" id="2.130.10.10">
    <property type="entry name" value="YVTN repeat-like/Quinoprotein amine dehydrogenase"/>
    <property type="match status" value="1"/>
</dbReference>
<evidence type="ECO:0000313" key="3">
    <source>
        <dbReference type="EMBL" id="QDU30297.1"/>
    </source>
</evidence>
<keyword evidence="1" id="KW-0732">Signal</keyword>
<reference evidence="3 4" key="1">
    <citation type="submission" date="2019-02" db="EMBL/GenBank/DDBJ databases">
        <title>Deep-cultivation of Planctomycetes and their phenomic and genomic characterization uncovers novel biology.</title>
        <authorList>
            <person name="Wiegand S."/>
            <person name="Jogler M."/>
            <person name="Boedeker C."/>
            <person name="Pinto D."/>
            <person name="Vollmers J."/>
            <person name="Rivas-Marin E."/>
            <person name="Kohn T."/>
            <person name="Peeters S.H."/>
            <person name="Heuer A."/>
            <person name="Rast P."/>
            <person name="Oberbeckmann S."/>
            <person name="Bunk B."/>
            <person name="Jeske O."/>
            <person name="Meyerdierks A."/>
            <person name="Storesund J.E."/>
            <person name="Kallscheuer N."/>
            <person name="Luecker S."/>
            <person name="Lage O.M."/>
            <person name="Pohl T."/>
            <person name="Merkel B.J."/>
            <person name="Hornburger P."/>
            <person name="Mueller R.-W."/>
            <person name="Bruemmer F."/>
            <person name="Labrenz M."/>
            <person name="Spormann A.M."/>
            <person name="Op den Camp H."/>
            <person name="Overmann J."/>
            <person name="Amann R."/>
            <person name="Jetten M.S.M."/>
            <person name="Mascher T."/>
            <person name="Medema M.H."/>
            <person name="Devos D.P."/>
            <person name="Kaster A.-K."/>
            <person name="Ovreas L."/>
            <person name="Rohde M."/>
            <person name="Galperin M.Y."/>
            <person name="Jogler C."/>
        </authorList>
    </citation>
    <scope>NUCLEOTIDE SEQUENCE [LARGE SCALE GENOMIC DNA]</scope>
    <source>
        <strain evidence="3 4">ETA_A8</strain>
    </source>
</reference>
<accession>A0A517YJ91</accession>
<dbReference type="RefSeq" id="WP_145095521.1">
    <property type="nucleotide sequence ID" value="NZ_CP036274.1"/>
</dbReference>
<gene>
    <name evidence="3" type="primary">afsK_3</name>
    <name evidence="3" type="ORF">ETAA8_54170</name>
</gene>
<name>A0A517YJ91_9BACT</name>
<keyword evidence="3" id="KW-0418">Kinase</keyword>
<evidence type="ECO:0000313" key="4">
    <source>
        <dbReference type="Proteomes" id="UP000315017"/>
    </source>
</evidence>
<dbReference type="InterPro" id="IPR002372">
    <property type="entry name" value="PQQ_rpt_dom"/>
</dbReference>